<reference evidence="10 11" key="4">
    <citation type="journal article" date="2009" name="Appl. Environ. Microbiol.">
        <title>Comparative genome-wide transcriptional profiling of Azorhizobium caulinodans ORS571 grown under free-living and symbiotic conditions.</title>
        <authorList>
            <person name="Tsukada S."/>
            <person name="Aono T."/>
            <person name="Akiba N."/>
            <person name="Lee KB."/>
            <person name="Liu CT."/>
            <person name="Toyazaki H."/>
            <person name="Oyaizu H."/>
        </authorList>
    </citation>
    <scope>NUCLEOTIDE SEQUENCE [LARGE SCALE GENOMIC DNA]</scope>
    <source>
        <strain evidence="11">ATCC 43989 / DSM 5975 / JCM 20966 / LMG 6465 / NBRC 14845 / NCIMB 13405 / ORS 571</strain>
    </source>
</reference>
<evidence type="ECO:0000256" key="4">
    <source>
        <dbReference type="ARBA" id="ARBA00022519"/>
    </source>
</evidence>
<evidence type="ECO:0000259" key="8">
    <source>
        <dbReference type="Pfam" id="PF25944"/>
    </source>
</evidence>
<dbReference type="InterPro" id="IPR058625">
    <property type="entry name" value="MdtA-like_BSH"/>
</dbReference>
<dbReference type="Proteomes" id="UP000000270">
    <property type="component" value="Chromosome"/>
</dbReference>
<organism evidence="10 11">
    <name type="scientific">Azorhizobium caulinodans (strain ATCC 43989 / DSM 5975 / JCM 20966 / LMG 6465 / NBRC 14845 / NCIMB 13405 / ORS 571)</name>
    <dbReference type="NCBI Taxonomy" id="438753"/>
    <lineage>
        <taxon>Bacteria</taxon>
        <taxon>Pseudomonadati</taxon>
        <taxon>Pseudomonadota</taxon>
        <taxon>Alphaproteobacteria</taxon>
        <taxon>Hyphomicrobiales</taxon>
        <taxon>Xanthobacteraceae</taxon>
        <taxon>Azorhizobium</taxon>
    </lineage>
</organism>
<comment type="subcellular location">
    <subcellularLocation>
        <location evidence="1">Cell membrane</location>
    </subcellularLocation>
</comment>
<dbReference type="PANTHER" id="PTHR30469">
    <property type="entry name" value="MULTIDRUG RESISTANCE PROTEIN MDTA"/>
    <property type="match status" value="1"/>
</dbReference>
<dbReference type="SUPFAM" id="SSF111369">
    <property type="entry name" value="HlyD-like secretion proteins"/>
    <property type="match status" value="1"/>
</dbReference>
<dbReference type="InterPro" id="IPR006143">
    <property type="entry name" value="RND_pump_MFP"/>
</dbReference>
<feature type="domain" description="Multidrug resistance protein MdtA-like beta-barrel" evidence="8">
    <location>
        <begin position="226"/>
        <end position="303"/>
    </location>
</feature>
<evidence type="ECO:0000256" key="5">
    <source>
        <dbReference type="ARBA" id="ARBA00023136"/>
    </source>
</evidence>
<evidence type="ECO:0000259" key="9">
    <source>
        <dbReference type="Pfam" id="PF25989"/>
    </source>
</evidence>
<dbReference type="InterPro" id="IPR058626">
    <property type="entry name" value="MdtA-like_b-barrel"/>
</dbReference>
<evidence type="ECO:0000259" key="6">
    <source>
        <dbReference type="Pfam" id="PF25876"/>
    </source>
</evidence>
<dbReference type="eggNOG" id="COG0845">
    <property type="taxonomic scope" value="Bacteria"/>
</dbReference>
<keyword evidence="11" id="KW-1185">Reference proteome</keyword>
<feature type="domain" description="Multidrug resistance protein MdtA-like barrel-sandwich hybrid" evidence="7">
    <location>
        <begin position="82"/>
        <end position="220"/>
    </location>
</feature>
<dbReference type="Pfam" id="PF25944">
    <property type="entry name" value="Beta-barrel_RND"/>
    <property type="match status" value="1"/>
</dbReference>
<dbReference type="GO" id="GO:0015562">
    <property type="term" value="F:efflux transmembrane transporter activity"/>
    <property type="evidence" value="ECO:0007669"/>
    <property type="project" value="TreeGrafter"/>
</dbReference>
<dbReference type="PANTHER" id="PTHR30469:SF36">
    <property type="entry name" value="BLL3903 PROTEIN"/>
    <property type="match status" value="1"/>
</dbReference>
<dbReference type="Gene3D" id="2.40.420.20">
    <property type="match status" value="1"/>
</dbReference>
<evidence type="ECO:0000256" key="1">
    <source>
        <dbReference type="ARBA" id="ARBA00004236"/>
    </source>
</evidence>
<keyword evidence="3" id="KW-1003">Cell membrane</keyword>
<reference evidence="10 11" key="1">
    <citation type="journal article" date="2007" name="Appl. Environ. Microbiol.">
        <title>Rhizobial factors required for stem nodule maturation and maintenance in Sesbania rostrata-Azorhizobium caulinodans ORS571 symbiosis.</title>
        <authorList>
            <person name="Suzuki S."/>
            <person name="Aono T."/>
            <person name="Lee KB."/>
            <person name="Suzuki T."/>
            <person name="Liu CT."/>
            <person name="Miwa H."/>
            <person name="Wakao S."/>
            <person name="Iki T."/>
            <person name="Oyaizu H."/>
        </authorList>
    </citation>
    <scope>NUCLEOTIDE SEQUENCE [LARGE SCALE GENOMIC DNA]</scope>
    <source>
        <strain evidence="11">ATCC 43989 / DSM 5975 / JCM 20966 / LMG 6465 / NBRC 14845 / NCIMB 13405 / ORS 571</strain>
    </source>
</reference>
<dbReference type="Pfam" id="PF25917">
    <property type="entry name" value="BSH_RND"/>
    <property type="match status" value="1"/>
</dbReference>
<feature type="domain" description="Multidrug resistance protein MdtA-like alpha-helical hairpin" evidence="6">
    <location>
        <begin position="123"/>
        <end position="187"/>
    </location>
</feature>
<dbReference type="Gene3D" id="1.10.287.470">
    <property type="entry name" value="Helix hairpin bin"/>
    <property type="match status" value="1"/>
</dbReference>
<dbReference type="STRING" id="438753.AZC_1576"/>
<dbReference type="GO" id="GO:1990281">
    <property type="term" value="C:efflux pump complex"/>
    <property type="evidence" value="ECO:0007669"/>
    <property type="project" value="TreeGrafter"/>
</dbReference>
<dbReference type="Gene3D" id="2.40.50.100">
    <property type="match status" value="1"/>
</dbReference>
<dbReference type="EMBL" id="AP009384">
    <property type="protein sequence ID" value="BAF87574.1"/>
    <property type="molecule type" value="Genomic_DNA"/>
</dbReference>
<evidence type="ECO:0000256" key="2">
    <source>
        <dbReference type="ARBA" id="ARBA00009477"/>
    </source>
</evidence>
<dbReference type="Gene3D" id="2.40.30.170">
    <property type="match status" value="1"/>
</dbReference>
<evidence type="ECO:0000313" key="10">
    <source>
        <dbReference type="EMBL" id="BAF87574.1"/>
    </source>
</evidence>
<comment type="similarity">
    <text evidence="2">Belongs to the membrane fusion protein (MFP) (TC 8.A.1) family.</text>
</comment>
<feature type="domain" description="YknX-like C-terminal permuted SH3-like" evidence="9">
    <location>
        <begin position="312"/>
        <end position="379"/>
    </location>
</feature>
<proteinExistence type="inferred from homology"/>
<reference evidence="10 11" key="3">
    <citation type="journal article" date="2008" name="BMC Genomics">
        <title>The genome of the versatile nitrogen fixer Azorhizobium caulinodans ORS571.</title>
        <authorList>
            <person name="Lee KB."/>
            <person name="Backer P.D."/>
            <person name="Aono T."/>
            <person name="Liu CT."/>
            <person name="Suzuki S."/>
            <person name="Suzuki T."/>
            <person name="Kaneko T."/>
            <person name="Yamada M."/>
            <person name="Tabata S."/>
            <person name="Kupfer D.M."/>
            <person name="Najar F.Z."/>
            <person name="Wiley G.B."/>
            <person name="Roe B."/>
            <person name="Binnewies T.T."/>
            <person name="Ussery D.W."/>
            <person name="D'Haeze W."/>
            <person name="Herder J.D."/>
            <person name="Gevers D."/>
            <person name="Vereecke D."/>
            <person name="Holsters M."/>
            <person name="Oyaizu H."/>
        </authorList>
    </citation>
    <scope>NUCLEOTIDE SEQUENCE [LARGE SCALE GENOMIC DNA]</scope>
    <source>
        <strain evidence="11">ATCC 43989 / DSM 5975 / JCM 20966 / LMG 6465 / NBRC 14845 / NCIMB 13405 / ORS 571</strain>
    </source>
</reference>
<evidence type="ECO:0000313" key="11">
    <source>
        <dbReference type="Proteomes" id="UP000000270"/>
    </source>
</evidence>
<keyword evidence="4" id="KW-0997">Cell inner membrane</keyword>
<accession>A8HY49</accession>
<evidence type="ECO:0000256" key="3">
    <source>
        <dbReference type="ARBA" id="ARBA00022475"/>
    </source>
</evidence>
<dbReference type="NCBIfam" id="TIGR01730">
    <property type="entry name" value="RND_mfp"/>
    <property type="match status" value="1"/>
</dbReference>
<sequence length="391" mass="41723">MRWCMGGAKRTGRWRFYFLFFCLVAAGGAGWAWSQGLIGKGGGTAKAQSQPERRVAVVVATAQDRPMPVRIEALGTVEPQVTVTIRSRVASQVTSVAFEDGAVVNKGDLLFQLDPREVDAQILQARATLAKDKTQLEKALRDMERYSGLAARNTVSQVTLDDARTTADAQKATVDQDEANLKALEVQRTYYDIRSPASGRLGVAAVRPGAVIRVDDTLATVRQIKPIYVAFGVPEHYLRDIRAAQNDAKVEIALQGSKDVVGDGRISVIDNTVDPQTGTLMVRAVFENADERLWPGTLGAVSVTLRMESGVVSVPAEAVQSGQSGTFVFVVENDTAHVRPVTMARTVDGYAVITAGLKGGEVVVTDGQLSLREGSRVSVKGAAASTPAPGA</sequence>
<dbReference type="Pfam" id="PF25876">
    <property type="entry name" value="HH_MFP_RND"/>
    <property type="match status" value="1"/>
</dbReference>
<dbReference type="AlphaFoldDB" id="A8HY49"/>
<gene>
    <name evidence="10" type="primary">hlyD</name>
    <name evidence="10" type="ordered locus">AZC_1576</name>
</gene>
<protein>
    <submittedName>
        <fullName evidence="10">Secretion protein HlyD</fullName>
    </submittedName>
</protein>
<reference evidence="11" key="2">
    <citation type="submission" date="2007-04" db="EMBL/GenBank/DDBJ databases">
        <title>Complete genome sequence of the nitrogen-fixing bacterium Azorhizobium caulinodans ORS571.</title>
        <authorList>
            <person name="Lee K.B."/>
            <person name="Backer P.D."/>
            <person name="Aono T."/>
            <person name="Liu C.T."/>
            <person name="Suzuki S."/>
            <person name="Suzuki T."/>
            <person name="Kaneko T."/>
            <person name="Yamada M."/>
            <person name="Tabata S."/>
            <person name="Kupfer D.M."/>
            <person name="Najar F.Z."/>
            <person name="Wiley G.B."/>
            <person name="Roe B."/>
            <person name="Binnewies T."/>
            <person name="Ussery D."/>
            <person name="Vereecke D."/>
            <person name="Gevers D."/>
            <person name="Holsters M."/>
            <person name="Oyaizu H."/>
        </authorList>
    </citation>
    <scope>NUCLEOTIDE SEQUENCE [LARGE SCALE GENOMIC DNA]</scope>
    <source>
        <strain evidence="11">ATCC 43989 / DSM 5975 / JCM 20966 / LMG 6465 / NBRC 14845 / NCIMB 13405 / ORS 571</strain>
    </source>
</reference>
<dbReference type="Pfam" id="PF25989">
    <property type="entry name" value="YknX_C"/>
    <property type="match status" value="1"/>
</dbReference>
<dbReference type="KEGG" id="azc:AZC_1576"/>
<name>A8HY49_AZOC5</name>
<dbReference type="HOGENOM" id="CLU_018816_2_0_5"/>
<keyword evidence="5" id="KW-0472">Membrane</keyword>
<evidence type="ECO:0000259" key="7">
    <source>
        <dbReference type="Pfam" id="PF25917"/>
    </source>
</evidence>
<dbReference type="InterPro" id="IPR058624">
    <property type="entry name" value="MdtA-like_HH"/>
</dbReference>
<dbReference type="InterPro" id="IPR058637">
    <property type="entry name" value="YknX-like_C"/>
</dbReference>
<reference evidence="10 11" key="5">
    <citation type="journal article" date="2010" name="Appl. Environ. Microbiol.">
        <title>phrR-like gene praR of Azorhizobium caulinodans ORS571 is essential for symbiosis with Sesbania rostrata and is involved in expression of reb genes.</title>
        <authorList>
            <person name="Akiba N."/>
            <person name="Aono T."/>
            <person name="Toyazaki H."/>
            <person name="Sato S."/>
            <person name="Oyaizu H."/>
        </authorList>
    </citation>
    <scope>NUCLEOTIDE SEQUENCE [LARGE SCALE GENOMIC DNA]</scope>
    <source>
        <strain evidence="11">ATCC 43989 / DSM 5975 / JCM 20966 / LMG 6465 / NBRC 14845 / NCIMB 13405 / ORS 571</strain>
    </source>
</reference>
<reference evidence="10 11" key="6">
    <citation type="journal article" date="2011" name="Appl. Environ. Microbiol.">
        <title>Involvement of the azorhizobial chromosome partition gene (parA) in the onset of bacteroid differentiation during Sesbania rostrata stem nodule development.</title>
        <authorList>
            <person name="Liu CT."/>
            <person name="Lee KB."/>
            <person name="Wang YS."/>
            <person name="Peng MH."/>
            <person name="Lee KT."/>
            <person name="Suzuki S."/>
            <person name="Suzuki T."/>
            <person name="Oyaizu H."/>
        </authorList>
    </citation>
    <scope>NUCLEOTIDE SEQUENCE [LARGE SCALE GENOMIC DNA]</scope>
    <source>
        <strain evidence="11">ATCC 43989 / DSM 5975 / JCM 20966 / LMG 6465 / NBRC 14845 / NCIMB 13405 / ORS 571</strain>
    </source>
</reference>